<evidence type="ECO:0000313" key="1">
    <source>
        <dbReference type="EMBL" id="KAI4320483.1"/>
    </source>
</evidence>
<reference evidence="2" key="1">
    <citation type="journal article" date="2023" name="Front. Plant Sci.">
        <title>Chromosomal-level genome assembly of Melastoma candidum provides insights into trichome evolution.</title>
        <authorList>
            <person name="Zhong Y."/>
            <person name="Wu W."/>
            <person name="Sun C."/>
            <person name="Zou P."/>
            <person name="Liu Y."/>
            <person name="Dai S."/>
            <person name="Zhou R."/>
        </authorList>
    </citation>
    <scope>NUCLEOTIDE SEQUENCE [LARGE SCALE GENOMIC DNA]</scope>
</reference>
<proteinExistence type="predicted"/>
<protein>
    <submittedName>
        <fullName evidence="1">Uncharacterized protein</fullName>
    </submittedName>
</protein>
<gene>
    <name evidence="1" type="ORF">MLD38_033960</name>
</gene>
<accession>A0ACB9M8X4</accession>
<organism evidence="1 2">
    <name type="scientific">Melastoma candidum</name>
    <dbReference type="NCBI Taxonomy" id="119954"/>
    <lineage>
        <taxon>Eukaryota</taxon>
        <taxon>Viridiplantae</taxon>
        <taxon>Streptophyta</taxon>
        <taxon>Embryophyta</taxon>
        <taxon>Tracheophyta</taxon>
        <taxon>Spermatophyta</taxon>
        <taxon>Magnoliopsida</taxon>
        <taxon>eudicotyledons</taxon>
        <taxon>Gunneridae</taxon>
        <taxon>Pentapetalae</taxon>
        <taxon>rosids</taxon>
        <taxon>malvids</taxon>
        <taxon>Myrtales</taxon>
        <taxon>Melastomataceae</taxon>
        <taxon>Melastomatoideae</taxon>
        <taxon>Melastomateae</taxon>
        <taxon>Melastoma</taxon>
    </lineage>
</organism>
<name>A0ACB9M8X4_9MYRT</name>
<comment type="caution">
    <text evidence="1">The sequence shown here is derived from an EMBL/GenBank/DDBJ whole genome shotgun (WGS) entry which is preliminary data.</text>
</comment>
<sequence>MIEFELSESRPRPGIEDRSSSSSPPHARTVPRGCGGRSSADPPRKGSGRRRDEGGAGDQVRCTGRQCRSCTGGVVADCVAICCCPCAVLNCLALAFVKIPYLIGKRWCVGFRRKRKRKEEEEEEGRKPVSPDVDHGEGDGCPETNRGNAGCTDNEESWFEIRFEEQGGAGRARDAEEVWVELCEFNHLSFGRVSFAGMPLPTNVRLES</sequence>
<dbReference type="EMBL" id="CM042889">
    <property type="protein sequence ID" value="KAI4320483.1"/>
    <property type="molecule type" value="Genomic_DNA"/>
</dbReference>
<evidence type="ECO:0000313" key="2">
    <source>
        <dbReference type="Proteomes" id="UP001057402"/>
    </source>
</evidence>
<keyword evidence="2" id="KW-1185">Reference proteome</keyword>
<dbReference type="Proteomes" id="UP001057402">
    <property type="component" value="Chromosome 10"/>
</dbReference>